<feature type="non-terminal residue" evidence="2">
    <location>
        <position position="1"/>
    </location>
</feature>
<dbReference type="Proteomes" id="UP001152484">
    <property type="component" value="Unassembled WGS sequence"/>
</dbReference>
<evidence type="ECO:0000313" key="3">
    <source>
        <dbReference type="Proteomes" id="UP001152484"/>
    </source>
</evidence>
<evidence type="ECO:0000313" key="2">
    <source>
        <dbReference type="EMBL" id="CAH9077259.1"/>
    </source>
</evidence>
<comment type="caution">
    <text evidence="2">The sequence shown here is derived from an EMBL/GenBank/DDBJ whole genome shotgun (WGS) entry which is preliminary data.</text>
</comment>
<dbReference type="AlphaFoldDB" id="A0A9P0YUH5"/>
<name>A0A9P0YUH5_CUSEU</name>
<feature type="compositionally biased region" description="Basic and acidic residues" evidence="1">
    <location>
        <begin position="58"/>
        <end position="70"/>
    </location>
</feature>
<gene>
    <name evidence="2" type="ORF">CEURO_LOCUS6244</name>
</gene>
<accession>A0A9P0YUH5</accession>
<dbReference type="EMBL" id="CAMAPE010000010">
    <property type="protein sequence ID" value="CAH9077259.1"/>
    <property type="molecule type" value="Genomic_DNA"/>
</dbReference>
<protein>
    <submittedName>
        <fullName evidence="2">Uncharacterized protein</fullName>
    </submittedName>
</protein>
<sequence>MVLYVDRVVVYRRSVPRKVPALIGWNTPLLRERESEEIEAGGFGLGYLDEKMTITRETGKSVHAEDKTEDVGEPSTAPGAEEDVRKRFANKTMTFVKKTTEIMKMLDEAPDVLRGSEEFKELGEATNMLMAVLQKHFQDF</sequence>
<evidence type="ECO:0000256" key="1">
    <source>
        <dbReference type="SAM" id="MobiDB-lite"/>
    </source>
</evidence>
<reference evidence="2" key="1">
    <citation type="submission" date="2022-07" db="EMBL/GenBank/DDBJ databases">
        <authorList>
            <person name="Macas J."/>
            <person name="Novak P."/>
            <person name="Neumann P."/>
        </authorList>
    </citation>
    <scope>NUCLEOTIDE SEQUENCE</scope>
</reference>
<organism evidence="2 3">
    <name type="scientific">Cuscuta europaea</name>
    <name type="common">European dodder</name>
    <dbReference type="NCBI Taxonomy" id="41803"/>
    <lineage>
        <taxon>Eukaryota</taxon>
        <taxon>Viridiplantae</taxon>
        <taxon>Streptophyta</taxon>
        <taxon>Embryophyta</taxon>
        <taxon>Tracheophyta</taxon>
        <taxon>Spermatophyta</taxon>
        <taxon>Magnoliopsida</taxon>
        <taxon>eudicotyledons</taxon>
        <taxon>Gunneridae</taxon>
        <taxon>Pentapetalae</taxon>
        <taxon>asterids</taxon>
        <taxon>lamiids</taxon>
        <taxon>Solanales</taxon>
        <taxon>Convolvulaceae</taxon>
        <taxon>Cuscuteae</taxon>
        <taxon>Cuscuta</taxon>
        <taxon>Cuscuta subgen. Cuscuta</taxon>
    </lineage>
</organism>
<feature type="region of interest" description="Disordered" evidence="1">
    <location>
        <begin position="58"/>
        <end position="80"/>
    </location>
</feature>
<proteinExistence type="predicted"/>
<keyword evidence="3" id="KW-1185">Reference proteome</keyword>